<gene>
    <name evidence="2" type="ORF">BN486_01515</name>
</gene>
<accession>R6KG65</accession>
<keyword evidence="1" id="KW-1133">Transmembrane helix</keyword>
<evidence type="ECO:0000313" key="3">
    <source>
        <dbReference type="Proteomes" id="UP000018009"/>
    </source>
</evidence>
<dbReference type="Proteomes" id="UP000018009">
    <property type="component" value="Unassembled WGS sequence"/>
</dbReference>
<evidence type="ECO:0000256" key="1">
    <source>
        <dbReference type="SAM" id="Phobius"/>
    </source>
</evidence>
<dbReference type="InterPro" id="IPR014729">
    <property type="entry name" value="Rossmann-like_a/b/a_fold"/>
</dbReference>
<dbReference type="EMBL" id="CBDY010000039">
    <property type="protein sequence ID" value="CDB61217.1"/>
    <property type="molecule type" value="Genomic_DNA"/>
</dbReference>
<dbReference type="Gene3D" id="3.40.50.620">
    <property type="entry name" value="HUPs"/>
    <property type="match status" value="1"/>
</dbReference>
<feature type="transmembrane region" description="Helical" evidence="1">
    <location>
        <begin position="72"/>
        <end position="96"/>
    </location>
</feature>
<evidence type="ECO:0000313" key="2">
    <source>
        <dbReference type="EMBL" id="CDB61217.1"/>
    </source>
</evidence>
<name>R6KG65_9FIRM</name>
<sequence>MCVKQVPDTANVEVAQWLGIPHASNVLEIRETGPGWIRVRMNMDGYEQIQAMDLPCLITMDMDLACTTLTQIAVMFVIITAGILCSRFGVILEAAWL</sequence>
<comment type="caution">
    <text evidence="2">The sequence shown here is derived from an EMBL/GenBank/DDBJ whole genome shotgun (WGS) entry which is preliminary data.</text>
</comment>
<protein>
    <submittedName>
        <fullName evidence="2">Uncharacterized protein</fullName>
    </submittedName>
</protein>
<proteinExistence type="predicted"/>
<dbReference type="SUPFAM" id="SSF52402">
    <property type="entry name" value="Adenine nucleotide alpha hydrolases-like"/>
    <property type="match status" value="1"/>
</dbReference>
<keyword evidence="1" id="KW-0812">Transmembrane</keyword>
<dbReference type="AlphaFoldDB" id="R6KG65"/>
<keyword evidence="1" id="KW-0472">Membrane</keyword>
<reference evidence="2" key="1">
    <citation type="submission" date="2012-11" db="EMBL/GenBank/DDBJ databases">
        <title>Dependencies among metagenomic species, viruses, plasmids and units of genetic variation.</title>
        <authorList>
            <person name="Nielsen H.B."/>
            <person name="Almeida M."/>
            <person name="Juncker A.S."/>
            <person name="Rasmussen S."/>
            <person name="Li J."/>
            <person name="Sunagawa S."/>
            <person name="Plichta D."/>
            <person name="Gautier L."/>
            <person name="Le Chatelier E."/>
            <person name="Peletier E."/>
            <person name="Bonde I."/>
            <person name="Nielsen T."/>
            <person name="Manichanh C."/>
            <person name="Arumugam M."/>
            <person name="Batto J."/>
            <person name="Santos M.B.Q.D."/>
            <person name="Blom N."/>
            <person name="Borruel N."/>
            <person name="Burgdorf K.S."/>
            <person name="Boumezbeur F."/>
            <person name="Casellas F."/>
            <person name="Dore J."/>
            <person name="Guarner F."/>
            <person name="Hansen T."/>
            <person name="Hildebrand F."/>
            <person name="Kaas R.S."/>
            <person name="Kennedy S."/>
            <person name="Kristiansen K."/>
            <person name="Kultima J.R."/>
            <person name="Leonard P."/>
            <person name="Levenez F."/>
            <person name="Lund O."/>
            <person name="Moumen B."/>
            <person name="Le Paslier D."/>
            <person name="Pons N."/>
            <person name="Pedersen O."/>
            <person name="Prifti E."/>
            <person name="Qin J."/>
            <person name="Raes J."/>
            <person name="Tap J."/>
            <person name="Tims S."/>
            <person name="Ussery D.W."/>
            <person name="Yamada T."/>
            <person name="MetaHit consortium"/>
            <person name="Renault P."/>
            <person name="Sicheritz-Ponten T."/>
            <person name="Bork P."/>
            <person name="Wang J."/>
            <person name="Brunak S."/>
            <person name="Ehrlich S.D."/>
        </authorList>
    </citation>
    <scope>NUCLEOTIDE SEQUENCE [LARGE SCALE GENOMIC DNA]</scope>
</reference>
<dbReference type="RefSeq" id="WP_022201407.1">
    <property type="nucleotide sequence ID" value="NZ_FR885957.1"/>
</dbReference>
<organism evidence="2 3">
    <name type="scientific">[Clostridium] clostridioforme CAG:132</name>
    <dbReference type="NCBI Taxonomy" id="1263065"/>
    <lineage>
        <taxon>Bacteria</taxon>
        <taxon>Bacillati</taxon>
        <taxon>Bacillota</taxon>
        <taxon>Clostridia</taxon>
        <taxon>Lachnospirales</taxon>
        <taxon>Lachnospiraceae</taxon>
        <taxon>Enterocloster</taxon>
    </lineage>
</organism>